<keyword evidence="6" id="KW-1185">Reference proteome</keyword>
<dbReference type="PANTHER" id="PTHR45138:SF9">
    <property type="entry name" value="DIGUANYLATE CYCLASE DGCM-RELATED"/>
    <property type="match status" value="1"/>
</dbReference>
<dbReference type="CDD" id="cd01949">
    <property type="entry name" value="GGDEF"/>
    <property type="match status" value="1"/>
</dbReference>
<dbReference type="RefSeq" id="WP_244658903.1">
    <property type="nucleotide sequence ID" value="NZ_CP059897.1"/>
</dbReference>
<dbReference type="InterPro" id="IPR000160">
    <property type="entry name" value="GGDEF_dom"/>
</dbReference>
<dbReference type="GO" id="GO:0052621">
    <property type="term" value="F:diguanylate cyclase activity"/>
    <property type="evidence" value="ECO:0007669"/>
    <property type="project" value="UniProtKB-EC"/>
</dbReference>
<dbReference type="EMBL" id="JBHRTG010000019">
    <property type="protein sequence ID" value="MFC3166322.1"/>
    <property type="molecule type" value="Genomic_DNA"/>
</dbReference>
<evidence type="ECO:0000313" key="5">
    <source>
        <dbReference type="EMBL" id="MFC3166322.1"/>
    </source>
</evidence>
<dbReference type="InterPro" id="IPR029787">
    <property type="entry name" value="Nucleotide_cyclase"/>
</dbReference>
<evidence type="ECO:0000256" key="3">
    <source>
        <dbReference type="SAM" id="Phobius"/>
    </source>
</evidence>
<organism evidence="5 6">
    <name type="scientific">Ciceribacter thiooxidans</name>
    <dbReference type="NCBI Taxonomy" id="1969821"/>
    <lineage>
        <taxon>Bacteria</taxon>
        <taxon>Pseudomonadati</taxon>
        <taxon>Pseudomonadota</taxon>
        <taxon>Alphaproteobacteria</taxon>
        <taxon>Hyphomicrobiales</taxon>
        <taxon>Rhizobiaceae</taxon>
        <taxon>Ciceribacter</taxon>
    </lineage>
</organism>
<dbReference type="SUPFAM" id="SSF55073">
    <property type="entry name" value="Nucleotide cyclase"/>
    <property type="match status" value="1"/>
</dbReference>
<name>A0ABV7IDA9_9HYPH</name>
<evidence type="ECO:0000259" key="4">
    <source>
        <dbReference type="PROSITE" id="PS50887"/>
    </source>
</evidence>
<dbReference type="NCBIfam" id="TIGR00254">
    <property type="entry name" value="GGDEF"/>
    <property type="match status" value="1"/>
</dbReference>
<reference evidence="6" key="1">
    <citation type="journal article" date="2019" name="Int. J. Syst. Evol. Microbiol.">
        <title>The Global Catalogue of Microorganisms (GCM) 10K type strain sequencing project: providing services to taxonomists for standard genome sequencing and annotation.</title>
        <authorList>
            <consortium name="The Broad Institute Genomics Platform"/>
            <consortium name="The Broad Institute Genome Sequencing Center for Infectious Disease"/>
            <person name="Wu L."/>
            <person name="Ma J."/>
        </authorList>
    </citation>
    <scope>NUCLEOTIDE SEQUENCE [LARGE SCALE GENOMIC DNA]</scope>
    <source>
        <strain evidence="6">KCTC 52231</strain>
    </source>
</reference>
<keyword evidence="3" id="KW-0812">Transmembrane</keyword>
<dbReference type="InterPro" id="IPR050469">
    <property type="entry name" value="Diguanylate_Cyclase"/>
</dbReference>
<dbReference type="EC" id="2.7.7.65" evidence="1"/>
<dbReference type="PROSITE" id="PS50887">
    <property type="entry name" value="GGDEF"/>
    <property type="match status" value="1"/>
</dbReference>
<dbReference type="Gene3D" id="3.30.70.270">
    <property type="match status" value="1"/>
</dbReference>
<feature type="transmembrane region" description="Helical" evidence="3">
    <location>
        <begin position="114"/>
        <end position="132"/>
    </location>
</feature>
<feature type="transmembrane region" description="Helical" evidence="3">
    <location>
        <begin position="89"/>
        <end position="108"/>
    </location>
</feature>
<dbReference type="Proteomes" id="UP001595647">
    <property type="component" value="Unassembled WGS sequence"/>
</dbReference>
<feature type="transmembrane region" description="Helical" evidence="3">
    <location>
        <begin position="178"/>
        <end position="201"/>
    </location>
</feature>
<evidence type="ECO:0000256" key="1">
    <source>
        <dbReference type="ARBA" id="ARBA00012528"/>
    </source>
</evidence>
<keyword evidence="5" id="KW-0808">Transferase</keyword>
<dbReference type="PANTHER" id="PTHR45138">
    <property type="entry name" value="REGULATORY COMPONENTS OF SENSORY TRANSDUCTION SYSTEM"/>
    <property type="match status" value="1"/>
</dbReference>
<dbReference type="Pfam" id="PF00990">
    <property type="entry name" value="GGDEF"/>
    <property type="match status" value="1"/>
</dbReference>
<comment type="caution">
    <text evidence="5">The sequence shown here is derived from an EMBL/GenBank/DDBJ whole genome shotgun (WGS) entry which is preliminary data.</text>
</comment>
<feature type="transmembrane region" description="Helical" evidence="3">
    <location>
        <begin position="6"/>
        <end position="24"/>
    </location>
</feature>
<proteinExistence type="predicted"/>
<comment type="catalytic activity">
    <reaction evidence="2">
        <text>2 GTP = 3',3'-c-di-GMP + 2 diphosphate</text>
        <dbReference type="Rhea" id="RHEA:24898"/>
        <dbReference type="ChEBI" id="CHEBI:33019"/>
        <dbReference type="ChEBI" id="CHEBI:37565"/>
        <dbReference type="ChEBI" id="CHEBI:58805"/>
        <dbReference type="EC" id="2.7.7.65"/>
    </reaction>
</comment>
<gene>
    <name evidence="5" type="ORF">ACFOHV_23870</name>
</gene>
<feature type="domain" description="GGDEF" evidence="4">
    <location>
        <begin position="243"/>
        <end position="376"/>
    </location>
</feature>
<dbReference type="InterPro" id="IPR043128">
    <property type="entry name" value="Rev_trsase/Diguanyl_cyclase"/>
</dbReference>
<sequence>MFTVGLLAAIVCGLGCLVIVFVWLRDRSTAAYAWWIIAFLLYGLGVLIAAQRYRLPLLSNIGTPGFATLLGFGAFWSGLRILDRRPTTLLALTPAMIWAFGLPFVHDAFALRQINYNVAIGTGTFLVGFDLWRSSVKEFSPRLGIAIICLSETVVSYSQAIALVVMRNDVGDGPLQGWFTFAPFQSAVAMVAIVVLGILMIGERTQHRFRDLAMKDELTGIFNRRGFFETSTNALRRTNRKTGETAMALFDIDFFKSINDTYGHPAGDRVIAEFAQRAARAIRPGDILGRIGGEEFALLLPGTTLSDARKVVERVRAAFADTPIVDGHNRILATTSAGISTVANQEVDLNSLVSSADEALLAAKKAGRNRTSILRPIDVSGSFPQ</sequence>
<feature type="transmembrane region" description="Helical" evidence="3">
    <location>
        <begin position="31"/>
        <end position="51"/>
    </location>
</feature>
<protein>
    <recommendedName>
        <fullName evidence="1">diguanylate cyclase</fullName>
        <ecNumber evidence="1">2.7.7.65</ecNumber>
    </recommendedName>
</protein>
<evidence type="ECO:0000256" key="2">
    <source>
        <dbReference type="ARBA" id="ARBA00034247"/>
    </source>
</evidence>
<evidence type="ECO:0000313" key="6">
    <source>
        <dbReference type="Proteomes" id="UP001595647"/>
    </source>
</evidence>
<dbReference type="SMART" id="SM00267">
    <property type="entry name" value="GGDEF"/>
    <property type="match status" value="1"/>
</dbReference>
<keyword evidence="3" id="KW-0472">Membrane</keyword>
<keyword evidence="5" id="KW-0548">Nucleotidyltransferase</keyword>
<feature type="transmembrane region" description="Helical" evidence="3">
    <location>
        <begin position="57"/>
        <end position="77"/>
    </location>
</feature>
<keyword evidence="3" id="KW-1133">Transmembrane helix</keyword>
<feature type="transmembrane region" description="Helical" evidence="3">
    <location>
        <begin position="144"/>
        <end position="166"/>
    </location>
</feature>
<accession>A0ABV7IDA9</accession>